<dbReference type="Proteomes" id="UP001239522">
    <property type="component" value="Chromosome"/>
</dbReference>
<sequence>MGRSKHLITAFTVTAVGAALLTGCSSDDPDTDAAGPAASSPAASPSAVASSPAPQESEATEYVEPAECASLGLASDKKLAGKDLAACVTAAFAAYGTGTEYMLNADRSGTTRFRVGDDPALAGDVDGADGSRAKNSFVSLGGEEWIKSDGVWEKSDSKEAMDAELGGKYRTLSDPQVVSDIVGTFATWKVDTEKALISLENGKDTHAWRITNAAHFDYRGAEMTEYILWIEDDGTPVGAQSTSHTGGAPKTVSQHFYDLGEPVTIEAPAM</sequence>
<dbReference type="EMBL" id="CP120997">
    <property type="protein sequence ID" value="WLQ33878.1"/>
    <property type="molecule type" value="Genomic_DNA"/>
</dbReference>
<accession>A0ABY9HH65</accession>
<protein>
    <recommendedName>
        <fullName evidence="4">Lipoprotein</fullName>
    </recommendedName>
</protein>
<gene>
    <name evidence="2" type="ORF">P8A18_10645</name>
</gene>
<reference evidence="2 3" key="1">
    <citation type="submission" date="2023-03" db="EMBL/GenBank/DDBJ databases">
        <title>Isolation and description of six Streptomyces strains from soil environments, able to metabolize different microbial glucans.</title>
        <authorList>
            <person name="Widen T."/>
            <person name="Larsbrink J."/>
        </authorList>
    </citation>
    <scope>NUCLEOTIDE SEQUENCE [LARGE SCALE GENOMIC DNA]</scope>
    <source>
        <strain evidence="2 3">Mut1</strain>
    </source>
</reference>
<feature type="region of interest" description="Disordered" evidence="1">
    <location>
        <begin position="26"/>
        <end position="62"/>
    </location>
</feature>
<name>A0ABY9HH65_9ACTN</name>
<keyword evidence="3" id="KW-1185">Reference proteome</keyword>
<evidence type="ECO:0008006" key="4">
    <source>
        <dbReference type="Google" id="ProtNLM"/>
    </source>
</evidence>
<dbReference type="PROSITE" id="PS51257">
    <property type="entry name" value="PROKAR_LIPOPROTEIN"/>
    <property type="match status" value="1"/>
</dbReference>
<evidence type="ECO:0000256" key="1">
    <source>
        <dbReference type="SAM" id="MobiDB-lite"/>
    </source>
</evidence>
<dbReference type="RefSeq" id="WP_306053673.1">
    <property type="nucleotide sequence ID" value="NZ_CP120997.1"/>
</dbReference>
<proteinExistence type="predicted"/>
<evidence type="ECO:0000313" key="3">
    <source>
        <dbReference type="Proteomes" id="UP001239522"/>
    </source>
</evidence>
<feature type="compositionally biased region" description="Low complexity" evidence="1">
    <location>
        <begin position="32"/>
        <end position="54"/>
    </location>
</feature>
<dbReference type="Gene3D" id="2.50.20.20">
    <property type="match status" value="1"/>
</dbReference>
<evidence type="ECO:0000313" key="2">
    <source>
        <dbReference type="EMBL" id="WLQ33878.1"/>
    </source>
</evidence>
<organism evidence="2 3">
    <name type="scientific">Streptomyces castrisilvae</name>
    <dbReference type="NCBI Taxonomy" id="3033811"/>
    <lineage>
        <taxon>Bacteria</taxon>
        <taxon>Bacillati</taxon>
        <taxon>Actinomycetota</taxon>
        <taxon>Actinomycetes</taxon>
        <taxon>Kitasatosporales</taxon>
        <taxon>Streptomycetaceae</taxon>
        <taxon>Streptomyces</taxon>
    </lineage>
</organism>